<dbReference type="InterPro" id="IPR038584">
    <property type="entry name" value="Ribosomal_bL33_sf"/>
</dbReference>
<keyword evidence="3 5" id="KW-0687">Ribonucleoprotein</keyword>
<dbReference type="Gene3D" id="2.20.28.120">
    <property type="entry name" value="Ribosomal protein L33"/>
    <property type="match status" value="1"/>
</dbReference>
<dbReference type="GO" id="GO:0006412">
    <property type="term" value="P:translation"/>
    <property type="evidence" value="ECO:0007669"/>
    <property type="project" value="UniProtKB-UniRule"/>
</dbReference>
<evidence type="ECO:0000313" key="6">
    <source>
        <dbReference type="EMBL" id="RFM22862.1"/>
    </source>
</evidence>
<dbReference type="GO" id="GO:0003735">
    <property type="term" value="F:structural constituent of ribosome"/>
    <property type="evidence" value="ECO:0007669"/>
    <property type="project" value="InterPro"/>
</dbReference>
<evidence type="ECO:0000256" key="4">
    <source>
        <dbReference type="ARBA" id="ARBA00035176"/>
    </source>
</evidence>
<comment type="similarity">
    <text evidence="1 5">Belongs to the bacterial ribosomal protein bL33 family.</text>
</comment>
<accession>A0A395LVX9</accession>
<dbReference type="NCBIfam" id="NF001860">
    <property type="entry name" value="PRK00595.1"/>
    <property type="match status" value="1"/>
</dbReference>
<dbReference type="GO" id="GO:0005737">
    <property type="term" value="C:cytoplasm"/>
    <property type="evidence" value="ECO:0007669"/>
    <property type="project" value="UniProtKB-ARBA"/>
</dbReference>
<dbReference type="InterPro" id="IPR001705">
    <property type="entry name" value="Ribosomal_bL33"/>
</dbReference>
<dbReference type="EMBL" id="PHFL01000072">
    <property type="protein sequence ID" value="RFM22862.1"/>
    <property type="molecule type" value="Genomic_DNA"/>
</dbReference>
<evidence type="ECO:0000256" key="1">
    <source>
        <dbReference type="ARBA" id="ARBA00007596"/>
    </source>
</evidence>
<dbReference type="SUPFAM" id="SSF57829">
    <property type="entry name" value="Zn-binding ribosomal proteins"/>
    <property type="match status" value="1"/>
</dbReference>
<dbReference type="NCBIfam" id="NF001764">
    <property type="entry name" value="PRK00504.1"/>
    <property type="match status" value="1"/>
</dbReference>
<evidence type="ECO:0000256" key="5">
    <source>
        <dbReference type="HAMAP-Rule" id="MF_00294"/>
    </source>
</evidence>
<dbReference type="HAMAP" id="MF_00294">
    <property type="entry name" value="Ribosomal_bL33"/>
    <property type="match status" value="1"/>
</dbReference>
<evidence type="ECO:0000256" key="2">
    <source>
        <dbReference type="ARBA" id="ARBA00022980"/>
    </source>
</evidence>
<dbReference type="GO" id="GO:1990904">
    <property type="term" value="C:ribonucleoprotein complex"/>
    <property type="evidence" value="ECO:0007669"/>
    <property type="project" value="UniProtKB-KW"/>
</dbReference>
<dbReference type="InterPro" id="IPR011332">
    <property type="entry name" value="Ribosomal_zn-bd"/>
</dbReference>
<sequence length="60" mass="7207">MATKKGNRVVITLECTEARKEGKTPSRYTTEKNKRNDPERLELMKYNPYLKRRTLHREVK</sequence>
<dbReference type="Pfam" id="PF00471">
    <property type="entry name" value="Ribosomal_L33"/>
    <property type="match status" value="1"/>
</dbReference>
<proteinExistence type="inferred from homology"/>
<dbReference type="PANTHER" id="PTHR43168">
    <property type="entry name" value="50S RIBOSOMAL PROTEIN L33, CHLOROPLASTIC"/>
    <property type="match status" value="1"/>
</dbReference>
<gene>
    <name evidence="5 6" type="primary">rpmG</name>
    <name evidence="6" type="ORF">D0433_13655</name>
</gene>
<evidence type="ECO:0000313" key="7">
    <source>
        <dbReference type="Proteomes" id="UP000266389"/>
    </source>
</evidence>
<dbReference type="NCBIfam" id="TIGR01023">
    <property type="entry name" value="rpmG_bact"/>
    <property type="match status" value="1"/>
</dbReference>
<protein>
    <recommendedName>
        <fullName evidence="4 5">Large ribosomal subunit protein bL33</fullName>
    </recommendedName>
</protein>
<organism evidence="6 7">
    <name type="scientific">Candidatus Thermochlorobacter aerophilus</name>
    <dbReference type="NCBI Taxonomy" id="1868324"/>
    <lineage>
        <taxon>Bacteria</taxon>
        <taxon>Pseudomonadati</taxon>
        <taxon>Chlorobiota</taxon>
        <taxon>Chlorobiia</taxon>
        <taxon>Chlorobiales</taxon>
        <taxon>Candidatus Thermochlorobacteriaceae</taxon>
        <taxon>Candidatus Thermochlorobacter</taxon>
    </lineage>
</organism>
<dbReference type="Proteomes" id="UP000266389">
    <property type="component" value="Unassembled WGS sequence"/>
</dbReference>
<dbReference type="GO" id="GO:0005840">
    <property type="term" value="C:ribosome"/>
    <property type="evidence" value="ECO:0007669"/>
    <property type="project" value="UniProtKB-KW"/>
</dbReference>
<reference evidence="6 7" key="1">
    <citation type="journal article" date="2011" name="ISME J.">
        <title>Community ecology of hot spring cyanobacterial mats: predominant populations and their functional potential.</title>
        <authorList>
            <person name="Klatt C.G."/>
            <person name="Wood J.M."/>
            <person name="Rusch D.B."/>
            <person name="Bateson M.M."/>
            <person name="Hamamura N."/>
            <person name="Heidelberg J.F."/>
            <person name="Grossman A.R."/>
            <person name="Bhaya D."/>
            <person name="Cohan F.M."/>
            <person name="Kuhl M."/>
            <person name="Bryant D.A."/>
            <person name="Ward D.M."/>
        </authorList>
    </citation>
    <scope>NUCLEOTIDE SEQUENCE [LARGE SCALE GENOMIC DNA]</scope>
    <source>
        <strain evidence="6">OS</strain>
    </source>
</reference>
<dbReference type="PANTHER" id="PTHR43168:SF2">
    <property type="entry name" value="LARGE RIBOSOMAL SUBUNIT PROTEIN BL33C"/>
    <property type="match status" value="1"/>
</dbReference>
<name>A0A395LVX9_9BACT</name>
<comment type="caution">
    <text evidence="6">The sequence shown here is derived from an EMBL/GenBank/DDBJ whole genome shotgun (WGS) entry which is preliminary data.</text>
</comment>
<evidence type="ECO:0000256" key="3">
    <source>
        <dbReference type="ARBA" id="ARBA00023274"/>
    </source>
</evidence>
<keyword evidence="2 5" id="KW-0689">Ribosomal protein</keyword>
<dbReference type="AlphaFoldDB" id="A0A395LVX9"/>